<gene>
    <name evidence="9" type="ORF">FC82_GL001902</name>
</gene>
<name>A0A0R2BKA4_SECCO</name>
<evidence type="ECO:0000313" key="10">
    <source>
        <dbReference type="Proteomes" id="UP000051845"/>
    </source>
</evidence>
<feature type="transmembrane region" description="Helical" evidence="8">
    <location>
        <begin position="77"/>
        <end position="93"/>
    </location>
</feature>
<dbReference type="GO" id="GO:0005886">
    <property type="term" value="C:plasma membrane"/>
    <property type="evidence" value="ECO:0007669"/>
    <property type="project" value="UniProtKB-SubCell"/>
</dbReference>
<keyword evidence="4 7" id="KW-0812">Transmembrane</keyword>
<accession>A0A0R2BKA4</accession>
<dbReference type="InterPro" id="IPR037185">
    <property type="entry name" value="EmrE-like"/>
</dbReference>
<dbReference type="Pfam" id="PF00893">
    <property type="entry name" value="Multi_Drug_Res"/>
    <property type="match status" value="1"/>
</dbReference>
<dbReference type="SUPFAM" id="SSF103481">
    <property type="entry name" value="Multidrug resistance efflux transporter EmrE"/>
    <property type="match status" value="1"/>
</dbReference>
<dbReference type="InterPro" id="IPR045324">
    <property type="entry name" value="Small_multidrug_res"/>
</dbReference>
<proteinExistence type="inferred from homology"/>
<dbReference type="PANTHER" id="PTHR30561">
    <property type="entry name" value="SMR FAMILY PROTON-DEPENDENT DRUG EFFLUX TRANSPORTER SUGE"/>
    <property type="match status" value="1"/>
</dbReference>
<evidence type="ECO:0000313" key="9">
    <source>
        <dbReference type="EMBL" id="KRM76076.1"/>
    </source>
</evidence>
<evidence type="ECO:0000256" key="5">
    <source>
        <dbReference type="ARBA" id="ARBA00022989"/>
    </source>
</evidence>
<dbReference type="PATRIC" id="fig|1423733.4.peg.2003"/>
<keyword evidence="6 8" id="KW-0472">Membrane</keyword>
<feature type="transmembrane region" description="Helical" evidence="8">
    <location>
        <begin position="50"/>
        <end position="71"/>
    </location>
</feature>
<evidence type="ECO:0000256" key="3">
    <source>
        <dbReference type="ARBA" id="ARBA00022475"/>
    </source>
</evidence>
<dbReference type="FunFam" id="1.10.3730.20:FF:000001">
    <property type="entry name" value="Quaternary ammonium compound resistance transporter SugE"/>
    <property type="match status" value="1"/>
</dbReference>
<comment type="caution">
    <text evidence="9">The sequence shown here is derived from an EMBL/GenBank/DDBJ whole genome shotgun (WGS) entry which is preliminary data.</text>
</comment>
<organism evidence="9 10">
    <name type="scientific">Secundilactobacillus collinoides DSM 20515 = JCM 1123</name>
    <dbReference type="NCBI Taxonomy" id="1423733"/>
    <lineage>
        <taxon>Bacteria</taxon>
        <taxon>Bacillati</taxon>
        <taxon>Bacillota</taxon>
        <taxon>Bacilli</taxon>
        <taxon>Lactobacillales</taxon>
        <taxon>Lactobacillaceae</taxon>
        <taxon>Secundilactobacillus</taxon>
    </lineage>
</organism>
<keyword evidence="5 8" id="KW-1133">Transmembrane helix</keyword>
<dbReference type="AlphaFoldDB" id="A0A0R2BKA4"/>
<dbReference type="GO" id="GO:0022857">
    <property type="term" value="F:transmembrane transporter activity"/>
    <property type="evidence" value="ECO:0007669"/>
    <property type="project" value="InterPro"/>
</dbReference>
<comment type="subcellular location">
    <subcellularLocation>
        <location evidence="1 7">Cell membrane</location>
        <topology evidence="1 7">Multi-pass membrane protein</topology>
    </subcellularLocation>
</comment>
<dbReference type="EMBL" id="AYYR01000039">
    <property type="protein sequence ID" value="KRM76076.1"/>
    <property type="molecule type" value="Genomic_DNA"/>
</dbReference>
<dbReference type="Proteomes" id="UP000051845">
    <property type="component" value="Unassembled WGS sequence"/>
</dbReference>
<feature type="transmembrane region" description="Helical" evidence="8">
    <location>
        <begin position="22"/>
        <end position="43"/>
    </location>
</feature>
<keyword evidence="2" id="KW-0813">Transport</keyword>
<evidence type="ECO:0000256" key="4">
    <source>
        <dbReference type="ARBA" id="ARBA00022692"/>
    </source>
</evidence>
<keyword evidence="3" id="KW-1003">Cell membrane</keyword>
<evidence type="ECO:0000256" key="2">
    <source>
        <dbReference type="ARBA" id="ARBA00022448"/>
    </source>
</evidence>
<comment type="similarity">
    <text evidence="7">Belongs to the drug/metabolite transporter (DMT) superfamily. Small multidrug resistance (SMR) (TC 2.A.7.1) family.</text>
</comment>
<evidence type="ECO:0000256" key="8">
    <source>
        <dbReference type="SAM" id="Phobius"/>
    </source>
</evidence>
<dbReference type="PANTHER" id="PTHR30561:SF1">
    <property type="entry name" value="MULTIDRUG TRANSPORTER EMRE"/>
    <property type="match status" value="1"/>
</dbReference>
<dbReference type="Gene3D" id="1.10.3730.20">
    <property type="match status" value="1"/>
</dbReference>
<reference evidence="9 10" key="1">
    <citation type="journal article" date="2015" name="Genome Announc.">
        <title>Expanding the biotechnology potential of lactobacilli through comparative genomics of 213 strains and associated genera.</title>
        <authorList>
            <person name="Sun Z."/>
            <person name="Harris H.M."/>
            <person name="McCann A."/>
            <person name="Guo C."/>
            <person name="Argimon S."/>
            <person name="Zhang W."/>
            <person name="Yang X."/>
            <person name="Jeffery I.B."/>
            <person name="Cooney J.C."/>
            <person name="Kagawa T.F."/>
            <person name="Liu W."/>
            <person name="Song Y."/>
            <person name="Salvetti E."/>
            <person name="Wrobel A."/>
            <person name="Rasinkangas P."/>
            <person name="Parkhill J."/>
            <person name="Rea M.C."/>
            <person name="O'Sullivan O."/>
            <person name="Ritari J."/>
            <person name="Douillard F.P."/>
            <person name="Paul Ross R."/>
            <person name="Yang R."/>
            <person name="Briner A.E."/>
            <person name="Felis G.E."/>
            <person name="de Vos W.M."/>
            <person name="Barrangou R."/>
            <person name="Klaenhammer T.R."/>
            <person name="Caufield P.W."/>
            <person name="Cui Y."/>
            <person name="Zhang H."/>
            <person name="O'Toole P.W."/>
        </authorList>
    </citation>
    <scope>NUCLEOTIDE SEQUENCE [LARGE SCALE GENOMIC DNA]</scope>
    <source>
        <strain evidence="9 10">DSM 20515</strain>
    </source>
</reference>
<evidence type="ECO:0000256" key="1">
    <source>
        <dbReference type="ARBA" id="ARBA00004651"/>
    </source>
</evidence>
<evidence type="ECO:0000256" key="6">
    <source>
        <dbReference type="ARBA" id="ARBA00023136"/>
    </source>
</evidence>
<protein>
    <submittedName>
        <fullName evidence="9">Uncharacterized protein</fullName>
    </submittedName>
</protein>
<dbReference type="InterPro" id="IPR000390">
    <property type="entry name" value="Small_drug/metabolite_transptr"/>
</dbReference>
<sequence length="117" mass="13128">MAIVSEILGTMTLKYSAGFTRLWWSLASVAMYVMMLYFLSFAIRVVPLSVAYGLWSGIGTILTAVMSVVLFHEVLTLGETAGLIILVIGVLVLNRSGEHEEEIDYEELQIQEEFHQR</sequence>
<evidence type="ECO:0000256" key="7">
    <source>
        <dbReference type="RuleBase" id="RU003942"/>
    </source>
</evidence>